<feature type="transmembrane region" description="Helical" evidence="7">
    <location>
        <begin position="180"/>
        <end position="199"/>
    </location>
</feature>
<feature type="transmembrane region" description="Helical" evidence="7">
    <location>
        <begin position="99"/>
        <end position="121"/>
    </location>
</feature>
<dbReference type="RefSeq" id="WP_120187835.1">
    <property type="nucleotide sequence ID" value="NZ_MCHY01000001.1"/>
</dbReference>
<dbReference type="OrthoDB" id="24153at2"/>
<dbReference type="Pfam" id="PF19300">
    <property type="entry name" value="BPD_transp_1_N"/>
    <property type="match status" value="1"/>
</dbReference>
<feature type="transmembrane region" description="Helical" evidence="7">
    <location>
        <begin position="12"/>
        <end position="30"/>
    </location>
</feature>
<organism evidence="9 10">
    <name type="scientific">Ammoniphilus oxalaticus</name>
    <dbReference type="NCBI Taxonomy" id="66863"/>
    <lineage>
        <taxon>Bacteria</taxon>
        <taxon>Bacillati</taxon>
        <taxon>Bacillota</taxon>
        <taxon>Bacilli</taxon>
        <taxon>Bacillales</taxon>
        <taxon>Paenibacillaceae</taxon>
        <taxon>Aneurinibacillus group</taxon>
        <taxon>Ammoniphilus</taxon>
    </lineage>
</organism>
<evidence type="ECO:0000256" key="5">
    <source>
        <dbReference type="ARBA" id="ARBA00022989"/>
    </source>
</evidence>
<evidence type="ECO:0000256" key="7">
    <source>
        <dbReference type="RuleBase" id="RU363032"/>
    </source>
</evidence>
<evidence type="ECO:0000256" key="2">
    <source>
        <dbReference type="ARBA" id="ARBA00022448"/>
    </source>
</evidence>
<protein>
    <submittedName>
        <fullName evidence="9">Diguanylate cyclase</fullName>
    </submittedName>
</protein>
<comment type="caution">
    <text evidence="9">The sequence shown here is derived from an EMBL/GenBank/DDBJ whole genome shotgun (WGS) entry which is preliminary data.</text>
</comment>
<keyword evidence="2 7" id="KW-0813">Transport</keyword>
<keyword evidence="3" id="KW-1003">Cell membrane</keyword>
<dbReference type="PANTHER" id="PTHR43163">
    <property type="entry name" value="DIPEPTIDE TRANSPORT SYSTEM PERMEASE PROTEIN DPPB-RELATED"/>
    <property type="match status" value="1"/>
</dbReference>
<dbReference type="SUPFAM" id="SSF161098">
    <property type="entry name" value="MetI-like"/>
    <property type="match status" value="1"/>
</dbReference>
<evidence type="ECO:0000256" key="6">
    <source>
        <dbReference type="ARBA" id="ARBA00023136"/>
    </source>
</evidence>
<feature type="transmembrane region" description="Helical" evidence="7">
    <location>
        <begin position="239"/>
        <end position="264"/>
    </location>
</feature>
<dbReference type="InterPro" id="IPR035906">
    <property type="entry name" value="MetI-like_sf"/>
</dbReference>
<dbReference type="EMBL" id="MCHY01000001">
    <property type="protein sequence ID" value="RKD27016.1"/>
    <property type="molecule type" value="Genomic_DNA"/>
</dbReference>
<dbReference type="GO" id="GO:0055085">
    <property type="term" value="P:transmembrane transport"/>
    <property type="evidence" value="ECO:0007669"/>
    <property type="project" value="InterPro"/>
</dbReference>
<dbReference type="GO" id="GO:0005886">
    <property type="term" value="C:plasma membrane"/>
    <property type="evidence" value="ECO:0007669"/>
    <property type="project" value="UniProtKB-SubCell"/>
</dbReference>
<sequence>MLAYLFRRLLQAIPLLFGISLISFFMMHLAPGGPTDVMMDPQVKPEDRERMMKDLGLDQPPWLQYVHWVTRFAQGDWGVSFIRKQPVLELILERLPQTMLLMGSSFLFAAAFSIPIGILAAKRKNTWIDYTSSFVAFLGLATPNFWLGMMLMMVFSVYLNLLPAGGMVGMIEGQGHILDFIKHLILPAITLGTADMAALTRYTRSSMLEVFGQNYMVTARAKGLREWVVIYKHGLRNGLIPIVTIFGLSLPSFFGGAVIVEKIFAYPGIGLLFLDAVFQRDYPIIMAITMISACLVVLGNLLADILYAALDPRIEYK</sequence>
<name>A0A419SR40_9BACL</name>
<evidence type="ECO:0000313" key="10">
    <source>
        <dbReference type="Proteomes" id="UP000284219"/>
    </source>
</evidence>
<evidence type="ECO:0000256" key="4">
    <source>
        <dbReference type="ARBA" id="ARBA00022692"/>
    </source>
</evidence>
<gene>
    <name evidence="9" type="ORF">BEP19_00110</name>
</gene>
<dbReference type="AlphaFoldDB" id="A0A419SR40"/>
<dbReference type="InterPro" id="IPR000515">
    <property type="entry name" value="MetI-like"/>
</dbReference>
<dbReference type="CDD" id="cd06261">
    <property type="entry name" value="TM_PBP2"/>
    <property type="match status" value="1"/>
</dbReference>
<dbReference type="Pfam" id="PF00528">
    <property type="entry name" value="BPD_transp_1"/>
    <property type="match status" value="1"/>
</dbReference>
<comment type="subcellular location">
    <subcellularLocation>
        <location evidence="1 7">Cell membrane</location>
        <topology evidence="1 7">Multi-pass membrane protein</topology>
    </subcellularLocation>
</comment>
<dbReference type="Proteomes" id="UP000284219">
    <property type="component" value="Unassembled WGS sequence"/>
</dbReference>
<dbReference type="PROSITE" id="PS50928">
    <property type="entry name" value="ABC_TM1"/>
    <property type="match status" value="1"/>
</dbReference>
<keyword evidence="10" id="KW-1185">Reference proteome</keyword>
<evidence type="ECO:0000259" key="8">
    <source>
        <dbReference type="PROSITE" id="PS50928"/>
    </source>
</evidence>
<proteinExistence type="inferred from homology"/>
<evidence type="ECO:0000256" key="1">
    <source>
        <dbReference type="ARBA" id="ARBA00004651"/>
    </source>
</evidence>
<keyword evidence="6 7" id="KW-0472">Membrane</keyword>
<comment type="similarity">
    <text evidence="7">Belongs to the binding-protein-dependent transport system permease family.</text>
</comment>
<dbReference type="Gene3D" id="1.10.3720.10">
    <property type="entry name" value="MetI-like"/>
    <property type="match status" value="1"/>
</dbReference>
<dbReference type="InterPro" id="IPR045621">
    <property type="entry name" value="BPD_transp_1_N"/>
</dbReference>
<keyword evidence="4 7" id="KW-0812">Transmembrane</keyword>
<evidence type="ECO:0000256" key="3">
    <source>
        <dbReference type="ARBA" id="ARBA00022475"/>
    </source>
</evidence>
<accession>A0A419SR40</accession>
<feature type="domain" description="ABC transmembrane type-1" evidence="8">
    <location>
        <begin position="95"/>
        <end position="303"/>
    </location>
</feature>
<keyword evidence="5 7" id="KW-1133">Transmembrane helix</keyword>
<feature type="transmembrane region" description="Helical" evidence="7">
    <location>
        <begin position="284"/>
        <end position="310"/>
    </location>
</feature>
<evidence type="ECO:0000313" key="9">
    <source>
        <dbReference type="EMBL" id="RKD27016.1"/>
    </source>
</evidence>
<reference evidence="9 10" key="1">
    <citation type="submission" date="2016-08" db="EMBL/GenBank/DDBJ databases">
        <title>Novel Firmicute Genomes.</title>
        <authorList>
            <person name="Poppleton D.I."/>
            <person name="Gribaldo S."/>
        </authorList>
    </citation>
    <scope>NUCLEOTIDE SEQUENCE [LARGE SCALE GENOMIC DNA]</scope>
    <source>
        <strain evidence="9 10">RAOx-1</strain>
    </source>
</reference>
<feature type="transmembrane region" description="Helical" evidence="7">
    <location>
        <begin position="133"/>
        <end position="160"/>
    </location>
</feature>
<dbReference type="PANTHER" id="PTHR43163:SF6">
    <property type="entry name" value="DIPEPTIDE TRANSPORT SYSTEM PERMEASE PROTEIN DPPB-RELATED"/>
    <property type="match status" value="1"/>
</dbReference>